<dbReference type="eggNOG" id="COG0189">
    <property type="taxonomic scope" value="Bacteria"/>
</dbReference>
<dbReference type="Pfam" id="PF08443">
    <property type="entry name" value="RimK"/>
    <property type="match status" value="1"/>
</dbReference>
<evidence type="ECO:0000256" key="1">
    <source>
        <dbReference type="ARBA" id="ARBA00003184"/>
    </source>
</evidence>
<keyword evidence="16" id="KW-1185">Reference proteome</keyword>
<dbReference type="EC" id="6.3.2.29" evidence="5"/>
<dbReference type="SUPFAM" id="SSF53623">
    <property type="entry name" value="MurD-like peptide ligases, catalytic domain"/>
    <property type="match status" value="1"/>
</dbReference>
<dbReference type="InterPro" id="IPR013651">
    <property type="entry name" value="ATP-grasp_RimK-type"/>
</dbReference>
<evidence type="ECO:0000256" key="4">
    <source>
        <dbReference type="ARBA" id="ARBA00012968"/>
    </source>
</evidence>
<dbReference type="Proteomes" id="UP000010384">
    <property type="component" value="Chromosome"/>
</dbReference>
<evidence type="ECO:0000256" key="10">
    <source>
        <dbReference type="ARBA" id="ARBA00031353"/>
    </source>
</evidence>
<dbReference type="Pfam" id="PF18921">
    <property type="entry name" value="Cyanophycin_syn"/>
    <property type="match status" value="1"/>
</dbReference>
<evidence type="ECO:0000256" key="13">
    <source>
        <dbReference type="PROSITE-ProRule" id="PRU00409"/>
    </source>
</evidence>
<dbReference type="GO" id="GO:0005524">
    <property type="term" value="F:ATP binding"/>
    <property type="evidence" value="ECO:0007669"/>
    <property type="project" value="UniProtKB-UniRule"/>
</dbReference>
<keyword evidence="8 13" id="KW-0547">Nucleotide-binding</keyword>
<dbReference type="PROSITE" id="PS50975">
    <property type="entry name" value="ATP_GRASP"/>
    <property type="match status" value="1"/>
</dbReference>
<dbReference type="InterPro" id="IPR044019">
    <property type="entry name" value="Cyanophycin_syn_N"/>
</dbReference>
<dbReference type="Pfam" id="PF08245">
    <property type="entry name" value="Mur_ligase_M"/>
    <property type="match status" value="1"/>
</dbReference>
<dbReference type="InParanoid" id="K9TSR9"/>
<comment type="similarity">
    <text evidence="2">In the C-terminal section; belongs to the MurCDEF family.</text>
</comment>
<dbReference type="RefSeq" id="WP_015152147.1">
    <property type="nucleotide sequence ID" value="NC_019695.1"/>
</dbReference>
<evidence type="ECO:0000313" key="15">
    <source>
        <dbReference type="EMBL" id="AFY85595.1"/>
    </source>
</evidence>
<dbReference type="InterPro" id="IPR036565">
    <property type="entry name" value="Mur-like_cat_sf"/>
</dbReference>
<dbReference type="InterPro" id="IPR036615">
    <property type="entry name" value="Mur_ligase_C_dom_sf"/>
</dbReference>
<dbReference type="SUPFAM" id="SSF56059">
    <property type="entry name" value="Glutathione synthetase ATP-binding domain-like"/>
    <property type="match status" value="1"/>
</dbReference>
<dbReference type="eggNOG" id="COG0769">
    <property type="taxonomic scope" value="Bacteria"/>
</dbReference>
<dbReference type="PANTHER" id="PTHR23135:SF18">
    <property type="entry name" value="CYANOPHYCIN SYNTHETASE"/>
    <property type="match status" value="1"/>
</dbReference>
<dbReference type="InterPro" id="IPR004101">
    <property type="entry name" value="Mur_ligase_C"/>
</dbReference>
<evidence type="ECO:0000259" key="14">
    <source>
        <dbReference type="PROSITE" id="PS50975"/>
    </source>
</evidence>
<dbReference type="Gene3D" id="3.90.190.20">
    <property type="entry name" value="Mur ligase, C-terminal domain"/>
    <property type="match status" value="1"/>
</dbReference>
<dbReference type="Gene3D" id="3.40.1190.10">
    <property type="entry name" value="Mur-like, catalytic domain"/>
    <property type="match status" value="1"/>
</dbReference>
<evidence type="ECO:0000256" key="2">
    <source>
        <dbReference type="ARBA" id="ARBA00009060"/>
    </source>
</evidence>
<dbReference type="NCBIfam" id="NF010623">
    <property type="entry name" value="PRK14016.1"/>
    <property type="match status" value="1"/>
</dbReference>
<dbReference type="EC" id="6.3.2.30" evidence="4"/>
<dbReference type="InterPro" id="IPR011810">
    <property type="entry name" value="Cya_phycin_syn"/>
</dbReference>
<evidence type="ECO:0000256" key="3">
    <source>
        <dbReference type="ARBA" id="ARBA00011738"/>
    </source>
</evidence>
<reference evidence="15 16" key="1">
    <citation type="submission" date="2012-06" db="EMBL/GenBank/DDBJ databases">
        <title>Finished chromosome of genome of Chroococcidiopsis thermalis PCC 7203.</title>
        <authorList>
            <consortium name="US DOE Joint Genome Institute"/>
            <person name="Gugger M."/>
            <person name="Coursin T."/>
            <person name="Rippka R."/>
            <person name="Tandeau De Marsac N."/>
            <person name="Huntemann M."/>
            <person name="Wei C.-L."/>
            <person name="Han J."/>
            <person name="Detter J.C."/>
            <person name="Han C."/>
            <person name="Tapia R."/>
            <person name="Davenport K."/>
            <person name="Daligault H."/>
            <person name="Erkkila T."/>
            <person name="Gu W."/>
            <person name="Munk A.C.C."/>
            <person name="Teshima H."/>
            <person name="Xu Y."/>
            <person name="Chain P."/>
            <person name="Chen A."/>
            <person name="Krypides N."/>
            <person name="Mavromatis K."/>
            <person name="Markowitz V."/>
            <person name="Szeto E."/>
            <person name="Ivanova N."/>
            <person name="Mikhailova N."/>
            <person name="Ovchinnikova G."/>
            <person name="Pagani I."/>
            <person name="Pati A."/>
            <person name="Goodwin L."/>
            <person name="Peters L."/>
            <person name="Pitluck S."/>
            <person name="Woyke T."/>
            <person name="Kerfeld C."/>
        </authorList>
    </citation>
    <scope>NUCLEOTIDE SEQUENCE [LARGE SCALE GENOMIC DNA]</scope>
    <source>
        <strain evidence="15 16">PCC 7203</strain>
    </source>
</reference>
<protein>
    <recommendedName>
        <fullName evidence="6">Cyanophycin synthetase</fullName>
        <ecNumber evidence="5">6.3.2.29</ecNumber>
        <ecNumber evidence="4">6.3.2.30</ecNumber>
    </recommendedName>
    <alternativeName>
        <fullName evidence="10">Cyanophycin synthase</fullName>
    </alternativeName>
</protein>
<dbReference type="KEGG" id="cthe:Chro_0038"/>
<dbReference type="Gene3D" id="3.30.470.20">
    <property type="entry name" value="ATP-grasp fold, B domain"/>
    <property type="match status" value="2"/>
</dbReference>
<evidence type="ECO:0000313" key="16">
    <source>
        <dbReference type="Proteomes" id="UP000010384"/>
    </source>
</evidence>
<dbReference type="EMBL" id="CP003597">
    <property type="protein sequence ID" value="AFY85595.1"/>
    <property type="molecule type" value="Genomic_DNA"/>
</dbReference>
<comment type="catalytic activity">
    <reaction evidence="11">
        <text>[L-4-(L-arginin-2-N-yl)aspartate](n)-L-aspartate + L-arginine + ATP = [L-4-(L-arginin-2-N-yl)aspartate](n+1) + ADP + phosphate + H(+)</text>
        <dbReference type="Rhea" id="RHEA:23888"/>
        <dbReference type="Rhea" id="RHEA-COMP:13732"/>
        <dbReference type="Rhea" id="RHEA-COMP:13733"/>
        <dbReference type="ChEBI" id="CHEBI:15378"/>
        <dbReference type="ChEBI" id="CHEBI:30616"/>
        <dbReference type="ChEBI" id="CHEBI:32682"/>
        <dbReference type="ChEBI" id="CHEBI:43474"/>
        <dbReference type="ChEBI" id="CHEBI:137986"/>
        <dbReference type="ChEBI" id="CHEBI:137990"/>
        <dbReference type="ChEBI" id="CHEBI:456216"/>
        <dbReference type="EC" id="6.3.2.30"/>
    </reaction>
</comment>
<evidence type="ECO:0000256" key="12">
    <source>
        <dbReference type="ARBA" id="ARBA00048425"/>
    </source>
</evidence>
<dbReference type="InterPro" id="IPR013221">
    <property type="entry name" value="Mur_ligase_cen"/>
</dbReference>
<evidence type="ECO:0000256" key="6">
    <source>
        <dbReference type="ARBA" id="ARBA00022036"/>
    </source>
</evidence>
<dbReference type="Pfam" id="PF02875">
    <property type="entry name" value="Mur_ligase_C"/>
    <property type="match status" value="1"/>
</dbReference>
<dbReference type="PATRIC" id="fig|251229.3.peg.47"/>
<dbReference type="OrthoDB" id="9803907at2"/>
<organism evidence="15 16">
    <name type="scientific">Chroococcidiopsis thermalis (strain PCC 7203)</name>
    <dbReference type="NCBI Taxonomy" id="251229"/>
    <lineage>
        <taxon>Bacteria</taxon>
        <taxon>Bacillati</taxon>
        <taxon>Cyanobacteriota</taxon>
        <taxon>Cyanophyceae</taxon>
        <taxon>Chroococcidiopsidales</taxon>
        <taxon>Chroococcidiopsidaceae</taxon>
        <taxon>Chroococcidiopsis</taxon>
    </lineage>
</organism>
<feature type="domain" description="ATP-grasp" evidence="14">
    <location>
        <begin position="223"/>
        <end position="479"/>
    </location>
</feature>
<evidence type="ECO:0000256" key="9">
    <source>
        <dbReference type="ARBA" id="ARBA00022840"/>
    </source>
</evidence>
<proteinExistence type="inferred from homology"/>
<dbReference type="SUPFAM" id="SSF53244">
    <property type="entry name" value="MurD-like peptide ligases, peptide-binding domain"/>
    <property type="match status" value="1"/>
</dbReference>
<dbReference type="NCBIfam" id="TIGR02068">
    <property type="entry name" value="cya_phycin_syn"/>
    <property type="match status" value="1"/>
</dbReference>
<comment type="catalytic activity">
    <reaction evidence="12">
        <text>[L-4-(L-arginin-2-N-yl)aspartate](n) + L-aspartate + ATP = [L-4-(L-arginin-2-N-yl)aspartate](n)-L-aspartate + ADP + phosphate + H(+)</text>
        <dbReference type="Rhea" id="RHEA:13277"/>
        <dbReference type="Rhea" id="RHEA-COMP:13728"/>
        <dbReference type="Rhea" id="RHEA-COMP:13733"/>
        <dbReference type="ChEBI" id="CHEBI:15378"/>
        <dbReference type="ChEBI" id="CHEBI:29991"/>
        <dbReference type="ChEBI" id="CHEBI:30616"/>
        <dbReference type="ChEBI" id="CHEBI:43474"/>
        <dbReference type="ChEBI" id="CHEBI:137986"/>
        <dbReference type="ChEBI" id="CHEBI:137990"/>
        <dbReference type="ChEBI" id="CHEBI:456216"/>
        <dbReference type="EC" id="6.3.2.29"/>
    </reaction>
</comment>
<evidence type="ECO:0000256" key="8">
    <source>
        <dbReference type="ARBA" id="ARBA00022741"/>
    </source>
</evidence>
<dbReference type="HOGENOM" id="CLU_016806_0_0_3"/>
<gene>
    <name evidence="15" type="ORF">Chro_0038</name>
</gene>
<name>K9TSR9_CHRTP</name>
<dbReference type="GO" id="GO:0071160">
    <property type="term" value="F:cyanophycin synthetase activity (L-aspartate-adding)"/>
    <property type="evidence" value="ECO:0007669"/>
    <property type="project" value="UniProtKB-EC"/>
</dbReference>
<evidence type="ECO:0000256" key="7">
    <source>
        <dbReference type="ARBA" id="ARBA00022598"/>
    </source>
</evidence>
<keyword evidence="9 13" id="KW-0067">ATP-binding</keyword>
<keyword evidence="7" id="KW-0436">Ligase</keyword>
<evidence type="ECO:0000256" key="5">
    <source>
        <dbReference type="ARBA" id="ARBA00013005"/>
    </source>
</evidence>
<dbReference type="AlphaFoldDB" id="K9TSR9"/>
<comment type="function">
    <text evidence="1">Catalyzes the ATP-dependent polymerization of arginine and aspartate to multi-L-arginyl-poly-L-aspartic acid (cyanophycin; a water-insoluble reserve polymer).</text>
</comment>
<dbReference type="InterPro" id="IPR011761">
    <property type="entry name" value="ATP-grasp"/>
</dbReference>
<dbReference type="PANTHER" id="PTHR23135">
    <property type="entry name" value="MUR LIGASE FAMILY MEMBER"/>
    <property type="match status" value="1"/>
</dbReference>
<accession>K9TSR9</accession>
<evidence type="ECO:0000256" key="11">
    <source>
        <dbReference type="ARBA" id="ARBA00048094"/>
    </source>
</evidence>
<dbReference type="GO" id="GO:0071161">
    <property type="term" value="F:cyanophycin synthetase activity (L-arginine-adding)"/>
    <property type="evidence" value="ECO:0007669"/>
    <property type="project" value="UniProtKB-EC"/>
</dbReference>
<dbReference type="GO" id="GO:0046872">
    <property type="term" value="F:metal ion binding"/>
    <property type="evidence" value="ECO:0007669"/>
    <property type="project" value="InterPro"/>
</dbReference>
<comment type="subunit">
    <text evidence="3">Homodimer.</text>
</comment>
<sequence>MKILKIQTLQGPNYWSIQDHKLIVVRLDLQDLSDRKPNRISGFVKGLTEALPSLGDRECDLGEKFLDRLQDGCLWMEEVVEHVALELQTLAGMPVSFSRTRKTATRGVYYVIFEYQAPEAGRYAARAAVRLCESIADKGRYHPDDLRQDLQDLQRLGAEAALGPSTEAIVKAAEARGIPWLRLGARFLIQLGYGAYQHRIQATQSDRTSILGIELAGDKEGTKRILQDAGVPVPRGMTISYFDELENAIDAVGGFPVAIKPLDGNHGRGVALDINTWRDAEAAYDAASVVSKSRAVIVERYYTGRDHRVLVIDGKVAAVAERVPAHVLGDGRSTINELIEMVNRNPRRGQGHDNVMTRIELDRSSFELLRQQRYSLDTVLREGEICYLRATANLSTGGMAIDRTDEIHSDNIYLAVRVAKIIGLDIAGIDIVTPDISRPLAEVGGVVVEVNAAPGFRMHTHPSQGLSRPVGEAVLNMLFPPGTPSRIPIVAITGTNGKTTTTRLTAQMFRQTKRIVGYTTTDGTYIDDRLVEAGDNTGPHSARLILQDPMTEVAILEAARGGILRSGLGFPTCDVGVVLNVAADHLGIDGIDTVEDLAYVKSVVAETVMPEGYAVLNADDPLVAAMAKRVKAQIAYFSMQPDREIVQSHVQQGGLAAVYENGYLTFRKQDWSEQIEQAVNVPLTLGGKANFAIANALAASLAAFVQGVKIEDIRAALIAFKPSTSQTPGRMNLFDLGKYQALIDYAHNGASYQAMGDFVRHHTGERIGVVGGPGDRRDEDLLNLGRLAAGIFDRIIVKEDDDTRDRPRGEAAELIRQGIEEEKPDFHYETILDETTAINTALDTATDGSLVVILPESVSRAIKLVETRDRRTVVNEGW</sequence>
<dbReference type="STRING" id="251229.Chro_0038"/>